<dbReference type="OrthoDB" id="2130750at2759"/>
<keyword evidence="3" id="KW-0963">Cytoplasm</keyword>
<evidence type="ECO:0000256" key="4">
    <source>
        <dbReference type="ARBA" id="ARBA00022701"/>
    </source>
</evidence>
<evidence type="ECO:0000256" key="1">
    <source>
        <dbReference type="ARBA" id="ARBA00004245"/>
    </source>
</evidence>
<proteinExistence type="inferred from homology"/>
<evidence type="ECO:0000256" key="7">
    <source>
        <dbReference type="ARBA" id="ARBA00023212"/>
    </source>
</evidence>
<dbReference type="SMART" id="SM01052">
    <property type="entry name" value="CAP_GLY"/>
    <property type="match status" value="1"/>
</dbReference>
<feature type="compositionally biased region" description="Polar residues" evidence="8">
    <location>
        <begin position="997"/>
        <end position="1008"/>
    </location>
</feature>
<dbReference type="PANTHER" id="PTHR18916">
    <property type="entry name" value="DYNACTIN 1-RELATED MICROTUBULE-BINDING"/>
    <property type="match status" value="1"/>
</dbReference>
<comment type="caution">
    <text evidence="10">The sequence shown here is derived from an EMBL/GenBank/DDBJ whole genome shotgun (WGS) entry which is preliminary data.</text>
</comment>
<dbReference type="SUPFAM" id="SSF74924">
    <property type="entry name" value="Cap-Gly domain"/>
    <property type="match status" value="1"/>
</dbReference>
<evidence type="ECO:0000256" key="6">
    <source>
        <dbReference type="ARBA" id="ARBA00023054"/>
    </source>
</evidence>
<feature type="domain" description="CAP-Gly" evidence="9">
    <location>
        <begin position="24"/>
        <end position="66"/>
    </location>
</feature>
<dbReference type="GO" id="GO:0030286">
    <property type="term" value="C:dynein complex"/>
    <property type="evidence" value="ECO:0007669"/>
    <property type="project" value="UniProtKB-KW"/>
</dbReference>
<dbReference type="Pfam" id="PF01302">
    <property type="entry name" value="CAP_GLY"/>
    <property type="match status" value="1"/>
</dbReference>
<evidence type="ECO:0000259" key="9">
    <source>
        <dbReference type="PROSITE" id="PS50245"/>
    </source>
</evidence>
<evidence type="ECO:0000313" key="10">
    <source>
        <dbReference type="EMBL" id="KAF7570587.1"/>
    </source>
</evidence>
<keyword evidence="7" id="KW-0206">Cytoskeleton</keyword>
<keyword evidence="4" id="KW-0493">Microtubule</keyword>
<accession>A0A2W1EFL0</accession>
<dbReference type="PROSITE" id="PS50245">
    <property type="entry name" value="CAP_GLY_2"/>
    <property type="match status" value="1"/>
</dbReference>
<dbReference type="Proteomes" id="UP000249757">
    <property type="component" value="Unassembled WGS sequence"/>
</dbReference>
<dbReference type="InterPro" id="IPR000938">
    <property type="entry name" value="CAP-Gly_domain"/>
</dbReference>
<name>A0A2W1EFL0_9PLEO</name>
<comment type="subcellular location">
    <subcellularLocation>
        <location evidence="1">Cytoplasm</location>
        <location evidence="1">Cytoskeleton</location>
    </subcellularLocation>
</comment>
<dbReference type="Proteomes" id="UP000245464">
    <property type="component" value="Chromosome 5"/>
</dbReference>
<dbReference type="EMBL" id="NQIK02000005">
    <property type="protein sequence ID" value="KAF7570587.1"/>
    <property type="molecule type" value="Genomic_DNA"/>
</dbReference>
<evidence type="ECO:0000313" key="13">
    <source>
        <dbReference type="Proteomes" id="UP000249757"/>
    </source>
</evidence>
<reference evidence="10" key="1">
    <citation type="journal article" date="2018" name="BMC Genomics">
        <title>Comparative genomics of the wheat fungal pathogen Pyrenophora tritici-repentis reveals chromosomal variations and genome plasticity.</title>
        <authorList>
            <person name="Moolhuijzen P."/>
            <person name="See P.T."/>
            <person name="Hane J.K."/>
            <person name="Shi G."/>
            <person name="Liu Z."/>
            <person name="Oliver R.P."/>
            <person name="Moffat C.S."/>
        </authorList>
    </citation>
    <scope>NUCLEOTIDE SEQUENCE [LARGE SCALE GENOMIC DNA]</scope>
    <source>
        <strain evidence="10">M4</strain>
    </source>
</reference>
<keyword evidence="5" id="KW-0243">Dynein</keyword>
<gene>
    <name evidence="11" type="ORF">Ptr86124_007121</name>
    <name evidence="10" type="ORF">PtrM4_105890</name>
</gene>
<dbReference type="PROSITE" id="PS00845">
    <property type="entry name" value="CAP_GLY_1"/>
    <property type="match status" value="1"/>
</dbReference>
<dbReference type="EMBL" id="NRDI02000008">
    <property type="protein sequence ID" value="KAI1514491.1"/>
    <property type="molecule type" value="Genomic_DNA"/>
</dbReference>
<evidence type="ECO:0000256" key="2">
    <source>
        <dbReference type="ARBA" id="ARBA00011010"/>
    </source>
</evidence>
<feature type="region of interest" description="Disordered" evidence="8">
    <location>
        <begin position="985"/>
        <end position="1014"/>
    </location>
</feature>
<protein>
    <submittedName>
        <fullName evidence="10">Dynactin</fullName>
    </submittedName>
</protein>
<sequence length="1173" mass="131917">MTTIRVGQTVETTSEQYGVVRYVGPIHVSEGTFVGIELPTPTGKNDGSVRGERYFNCPPGHGLFIRDSSITKIISQPAPPSTPQRAPTPKAKPPATTPRPRPASVIAPKPRSATLTTKRQSVVASPSQPPPRQPVRKASVASISSNPATEFARPAPPPSRPSLASSQTSNAAKTSRDNNNIETLQTKIRHLEKQHSEDQDRLRELTQVRDERDRFNGIIQKLQAKCQNQYSEAQELREKVKILQQGHEALEKTQQDHEVDLEDALVDKEMAEERADQAEAELESLRKRVEEQSLELDILRDEAELFTTEMSEEQKQEAGYYRLQHENDRLRHALITLKEMTEEREQDQKARILSLEADLQQLEHYESENATLHERLAESESLVEHLKQQLDAANEYEDMVGELTHQNQNLQDRLAEQEMVVQDLENLRELNDELEVQHLEQEEDMLAELDAKNNELAEQAKLIADQTAIITDNESLISKFRDLVMDLQTRMADAESSKNMTEAQVKDTTGRFNEVMDLNRQLRAATVLSTTREIEAALISLKADQLAEKLEIWNETESKEFTRSESLQAYLAAERIAGKSDLLINVLRSTNRQMSNGGRLDDAISRLICVKSISYLEVLKEGNNRLWSAIRGLSLPDFANIGPTYQELLSVEQVLDQGLNALKADTVNFEEFAGSLHRSTKTHDAILSSHQDALAARPEGELLSRMTSIHARLDYITYMYDLATFALQKVPTSILEECQYTLEHFKTPLETTQGALAASTKLLRTIQALAEDNMYPRFLDGMDDAVQYDEGLAVAAEGIANFTRALIEEVSKCSSLSDPEAISASEIASIKANIDDLDTKQRTIFLTAGLNGLTFSLRHWTDHASVLSNNVEIEHGPTPWAQKAKEVESARKKDDEAVRQLQVLTAEHRATVLKIHEREQVIATKELEIEHLLAKIRDAATKTEGVEALQEELTKRHDKIMELQATNRAQMLEMEALRERLANADEHGRNDSDMPADNTTATVEQPQQAADPRTVPGGLKTFIDALQNENHWLRSRENKESFDRNLRDMFNKMEHVRYEAAHHESMARLDLLELAWLSDDTESFDGGADTPLGLSSPITQDPSDLTYHIPPHMQASSGAGRLPKMSAVQLSGISLGWEERAMSRRVALEQAEEEFLYLATITEEDDEALYGYL</sequence>
<evidence type="ECO:0000256" key="5">
    <source>
        <dbReference type="ARBA" id="ARBA00023017"/>
    </source>
</evidence>
<comment type="similarity">
    <text evidence="2">Belongs to the dynactin 150 kDa subunit family.</text>
</comment>
<reference evidence="13" key="4">
    <citation type="journal article" date="2022" name="Microb. Genom.">
        <title>A global pangenome for the wheat fungal pathogen Pyrenophora tritici-repentis and prediction of effector protein structural homology.</title>
        <authorList>
            <person name="Moolhuijzen P.M."/>
            <person name="See P.T."/>
            <person name="Shi G."/>
            <person name="Powell H.R."/>
            <person name="Cockram J."/>
            <person name="Jorgensen L.N."/>
            <person name="Benslimane H."/>
            <person name="Strelkov S.E."/>
            <person name="Turner J."/>
            <person name="Liu Z."/>
            <person name="Moffat C.S."/>
        </authorList>
    </citation>
    <scope>NUCLEOTIDE SEQUENCE [LARGE SCALE GENOMIC DNA]</scope>
</reference>
<dbReference type="InterPro" id="IPR036859">
    <property type="entry name" value="CAP-Gly_dom_sf"/>
</dbReference>
<dbReference type="GO" id="GO:0005874">
    <property type="term" value="C:microtubule"/>
    <property type="evidence" value="ECO:0007669"/>
    <property type="project" value="UniProtKB-KW"/>
</dbReference>
<keyword evidence="6" id="KW-0175">Coiled coil</keyword>
<dbReference type="AlphaFoldDB" id="A0A2W1EFL0"/>
<evidence type="ECO:0000256" key="8">
    <source>
        <dbReference type="SAM" id="MobiDB-lite"/>
    </source>
</evidence>
<feature type="region of interest" description="Disordered" evidence="8">
    <location>
        <begin position="74"/>
        <end position="180"/>
    </location>
</feature>
<organism evidence="10 12">
    <name type="scientific">Pyrenophora tritici-repentis</name>
    <dbReference type="NCBI Taxonomy" id="45151"/>
    <lineage>
        <taxon>Eukaryota</taxon>
        <taxon>Fungi</taxon>
        <taxon>Dikarya</taxon>
        <taxon>Ascomycota</taxon>
        <taxon>Pezizomycotina</taxon>
        <taxon>Dothideomycetes</taxon>
        <taxon>Pleosporomycetidae</taxon>
        <taxon>Pleosporales</taxon>
        <taxon>Pleosporineae</taxon>
        <taxon>Pleosporaceae</taxon>
        <taxon>Pyrenophora</taxon>
    </lineage>
</organism>
<evidence type="ECO:0000313" key="11">
    <source>
        <dbReference type="EMBL" id="KAI1514491.1"/>
    </source>
</evidence>
<reference evidence="11" key="3">
    <citation type="journal article" date="2022" name="bioRxiv">
        <title>A global pangenome for the wheat fungal pathogen Pyrenophora tritici-repentis and prediction of effector protein structural homology.</title>
        <authorList>
            <person name="Moolhuijzen P."/>
            <person name="See P.T."/>
            <person name="Shi G."/>
            <person name="Powell H.R."/>
            <person name="Cockram J."/>
            <person name="Jorgensen L.N."/>
            <person name="Benslimane H."/>
            <person name="Strelkov S.E."/>
            <person name="Turner J."/>
            <person name="Liu Z."/>
            <person name="Moffat C.S."/>
        </authorList>
    </citation>
    <scope>NUCLEOTIDE SEQUENCE</scope>
    <source>
        <strain evidence="11">86-124</strain>
    </source>
</reference>
<evidence type="ECO:0000313" key="12">
    <source>
        <dbReference type="Proteomes" id="UP000245464"/>
    </source>
</evidence>
<evidence type="ECO:0000256" key="3">
    <source>
        <dbReference type="ARBA" id="ARBA00022490"/>
    </source>
</evidence>
<feature type="compositionally biased region" description="Polar residues" evidence="8">
    <location>
        <begin position="167"/>
        <end position="180"/>
    </location>
</feature>
<keyword evidence="13" id="KW-1185">Reference proteome</keyword>
<dbReference type="Pfam" id="PF12455">
    <property type="entry name" value="Dynactin"/>
    <property type="match status" value="1"/>
</dbReference>
<dbReference type="Gene3D" id="2.30.30.190">
    <property type="entry name" value="CAP Gly-rich-like domain"/>
    <property type="match status" value="1"/>
</dbReference>
<dbReference type="InterPro" id="IPR022157">
    <property type="entry name" value="Dynactin"/>
</dbReference>
<reference evidence="11" key="2">
    <citation type="submission" date="2021-05" db="EMBL/GenBank/DDBJ databases">
        <authorList>
            <person name="Moolhuijzen P.M."/>
            <person name="Moffat C.S."/>
        </authorList>
    </citation>
    <scope>NUCLEOTIDE SEQUENCE</scope>
    <source>
        <strain evidence="11">86-124</strain>
    </source>
</reference>
<feature type="compositionally biased region" description="Pro residues" evidence="8">
    <location>
        <begin position="90"/>
        <end position="101"/>
    </location>
</feature>